<accession>A0ABV8AYN0</accession>
<feature type="domain" description="HTH cro/C1-type" evidence="1">
    <location>
        <begin position="58"/>
        <end position="93"/>
    </location>
</feature>
<dbReference type="InterPro" id="IPR009061">
    <property type="entry name" value="DNA-bd_dom_put_sf"/>
</dbReference>
<name>A0ABV8AYN0_9BACI</name>
<gene>
    <name evidence="2" type="ORF">ACFOU2_00270</name>
</gene>
<dbReference type="SUPFAM" id="SSF46955">
    <property type="entry name" value="Putative DNA-binding domain"/>
    <property type="match status" value="1"/>
</dbReference>
<protein>
    <submittedName>
        <fullName evidence="2">Helix-turn-helix domain-containing protein</fullName>
    </submittedName>
</protein>
<comment type="caution">
    <text evidence="2">The sequence shown here is derived from an EMBL/GenBank/DDBJ whole genome shotgun (WGS) entry which is preliminary data.</text>
</comment>
<dbReference type="InterPro" id="IPR041657">
    <property type="entry name" value="HTH_17"/>
</dbReference>
<evidence type="ECO:0000259" key="1">
    <source>
        <dbReference type="PROSITE" id="PS50943"/>
    </source>
</evidence>
<dbReference type="InterPro" id="IPR001387">
    <property type="entry name" value="Cro/C1-type_HTH"/>
</dbReference>
<proteinExistence type="predicted"/>
<reference evidence="3" key="1">
    <citation type="journal article" date="2019" name="Int. J. Syst. Evol. Microbiol.">
        <title>The Global Catalogue of Microorganisms (GCM) 10K type strain sequencing project: providing services to taxonomists for standard genome sequencing and annotation.</title>
        <authorList>
            <consortium name="The Broad Institute Genomics Platform"/>
            <consortium name="The Broad Institute Genome Sequencing Center for Infectious Disease"/>
            <person name="Wu L."/>
            <person name="Ma J."/>
        </authorList>
    </citation>
    <scope>NUCLEOTIDE SEQUENCE [LARGE SCALE GENOMIC DNA]</scope>
    <source>
        <strain evidence="3">CCUG 61889</strain>
    </source>
</reference>
<keyword evidence="3" id="KW-1185">Reference proteome</keyword>
<dbReference type="PROSITE" id="PS50943">
    <property type="entry name" value="HTH_CROC1"/>
    <property type="match status" value="1"/>
</dbReference>
<evidence type="ECO:0000313" key="3">
    <source>
        <dbReference type="Proteomes" id="UP001595752"/>
    </source>
</evidence>
<dbReference type="Pfam" id="PF12728">
    <property type="entry name" value="HTH_17"/>
    <property type="match status" value="1"/>
</dbReference>
<sequence>MEITKQIISLREVMELLNISAPQTVYNYINQQKLTPINKDDWHIEGRYEFDLEDVLRLKEELTAPGLTTSEAAKELGVSQQTVNKYIKQKVLPAFQAEYRGIRYNFIHREDLEQFKETHEIGRKPSKKHFYHSEKNIGLFQLFVNKKEDKERLARIVSVEEEIMAVTEEHEELTLEQLLEKGYEPAYTIESKKAITKEGYAVFKFKQTAYAKSSIYKLIDLFYQCLSPVNMRIELQKDQEQYLVEVKPALIEESSSELFELLQSILVSGKLNKRNRGIYIDSDLEVIRMKVTSELKERLEEKRKELGKGSIEELLLFAAEKL</sequence>
<dbReference type="RefSeq" id="WP_377911144.1">
    <property type="nucleotide sequence ID" value="NZ_JBHRZT010000004.1"/>
</dbReference>
<evidence type="ECO:0000313" key="2">
    <source>
        <dbReference type="EMBL" id="MFC3882042.1"/>
    </source>
</evidence>
<organism evidence="2 3">
    <name type="scientific">Bacillus songklensis</name>
    <dbReference type="NCBI Taxonomy" id="1069116"/>
    <lineage>
        <taxon>Bacteria</taxon>
        <taxon>Bacillati</taxon>
        <taxon>Bacillota</taxon>
        <taxon>Bacilli</taxon>
        <taxon>Bacillales</taxon>
        <taxon>Bacillaceae</taxon>
        <taxon>Bacillus</taxon>
    </lineage>
</organism>
<dbReference type="EMBL" id="JBHRZT010000004">
    <property type="protein sequence ID" value="MFC3882042.1"/>
    <property type="molecule type" value="Genomic_DNA"/>
</dbReference>
<dbReference type="Gene3D" id="1.10.1660.10">
    <property type="match status" value="1"/>
</dbReference>
<dbReference type="Proteomes" id="UP001595752">
    <property type="component" value="Unassembled WGS sequence"/>
</dbReference>
<dbReference type="NCBIfam" id="TIGR01764">
    <property type="entry name" value="excise"/>
    <property type="match status" value="1"/>
</dbReference>
<dbReference type="InterPro" id="IPR010093">
    <property type="entry name" value="SinI_DNA-bd"/>
</dbReference>